<dbReference type="EMBL" id="RZGK01000014">
    <property type="protein sequence ID" value="KAF9693978.1"/>
    <property type="molecule type" value="Genomic_DNA"/>
</dbReference>
<sequence length="157" mass="18243">MFFARNTFTIKISARAHHPVSLKPPLIFRPLGLPHCLYLLRDLRQIELEVNIDDRSAYATTRHRARIQHSVDIIKQYAQDKVRKFLLKPHDVDAQLLHCVLEVRQRESATSREKDMFVLERLSEISGIEEVKLVGVPSWFKRCLEMRITGEGGALEK</sequence>
<keyword evidence="2" id="KW-1185">Reference proteome</keyword>
<reference evidence="1" key="1">
    <citation type="submission" date="2018-12" db="EMBL/GenBank/DDBJ databases">
        <authorList>
            <person name="Syme R.A."/>
            <person name="Farfan-Caceres L."/>
            <person name="Lichtenzveig J."/>
        </authorList>
    </citation>
    <scope>NUCLEOTIDE SEQUENCE</scope>
    <source>
        <strain evidence="1">Al4</strain>
    </source>
</reference>
<reference evidence="1" key="2">
    <citation type="submission" date="2020-09" db="EMBL/GenBank/DDBJ databases">
        <title>Reference genome assembly for Australian Ascochyta lentis isolate Al4.</title>
        <authorList>
            <person name="Lee R.C."/>
            <person name="Farfan-Caceres L.M."/>
            <person name="Debler J.W."/>
            <person name="Williams A.H."/>
            <person name="Henares B.M."/>
        </authorList>
    </citation>
    <scope>NUCLEOTIDE SEQUENCE</scope>
    <source>
        <strain evidence="1">Al4</strain>
    </source>
</reference>
<proteinExistence type="predicted"/>
<gene>
    <name evidence="1" type="ORF">EKO04_007825</name>
</gene>
<comment type="caution">
    <text evidence="1">The sequence shown here is derived from an EMBL/GenBank/DDBJ whole genome shotgun (WGS) entry which is preliminary data.</text>
</comment>
<dbReference type="OrthoDB" id="5413827at2759"/>
<evidence type="ECO:0000313" key="2">
    <source>
        <dbReference type="Proteomes" id="UP000651452"/>
    </source>
</evidence>
<accession>A0A8H7J2E5</accession>
<name>A0A8H7J2E5_9PLEO</name>
<evidence type="ECO:0000313" key="1">
    <source>
        <dbReference type="EMBL" id="KAF9693978.1"/>
    </source>
</evidence>
<organism evidence="1 2">
    <name type="scientific">Ascochyta lentis</name>
    <dbReference type="NCBI Taxonomy" id="205686"/>
    <lineage>
        <taxon>Eukaryota</taxon>
        <taxon>Fungi</taxon>
        <taxon>Dikarya</taxon>
        <taxon>Ascomycota</taxon>
        <taxon>Pezizomycotina</taxon>
        <taxon>Dothideomycetes</taxon>
        <taxon>Pleosporomycetidae</taxon>
        <taxon>Pleosporales</taxon>
        <taxon>Pleosporineae</taxon>
        <taxon>Didymellaceae</taxon>
        <taxon>Ascochyta</taxon>
    </lineage>
</organism>
<dbReference type="AlphaFoldDB" id="A0A8H7J2E5"/>
<protein>
    <submittedName>
        <fullName evidence="1">Uncharacterized protein</fullName>
    </submittedName>
</protein>
<dbReference type="Proteomes" id="UP000651452">
    <property type="component" value="Unassembled WGS sequence"/>
</dbReference>